<evidence type="ECO:0000313" key="1">
    <source>
        <dbReference type="EMBL" id="URE06414.1"/>
    </source>
</evidence>
<sequence length="103" mass="11257">MVFLSTWKALARTSSEMGGLDPNTASATVMVPGFWLLRAPMATVLVYPGLNWKWMRPSGNTNTSPFFSILVKRRLPLSVLDVTKPTKSCPSMTVRISVAPGSE</sequence>
<dbReference type="OrthoDB" id="10395421at2759"/>
<protein>
    <submittedName>
        <fullName evidence="1">Uncharacterized protein</fullName>
    </submittedName>
</protein>
<reference evidence="1" key="1">
    <citation type="submission" date="2022-05" db="EMBL/GenBank/DDBJ databases">
        <title>The Musa troglodytarum L. genome provides insights into the mechanism of non-climacteric behaviour and enrichment of carotenoids.</title>
        <authorList>
            <person name="Wang J."/>
        </authorList>
    </citation>
    <scope>NUCLEOTIDE SEQUENCE</scope>
    <source>
        <tissue evidence="1">Leaf</tissue>
    </source>
</reference>
<name>A0A9E7G6I4_9LILI</name>
<dbReference type="AlphaFoldDB" id="A0A9E7G6I4"/>
<evidence type="ECO:0000313" key="2">
    <source>
        <dbReference type="Proteomes" id="UP001055439"/>
    </source>
</evidence>
<organism evidence="1 2">
    <name type="scientific">Musa troglodytarum</name>
    <name type="common">fe'i banana</name>
    <dbReference type="NCBI Taxonomy" id="320322"/>
    <lineage>
        <taxon>Eukaryota</taxon>
        <taxon>Viridiplantae</taxon>
        <taxon>Streptophyta</taxon>
        <taxon>Embryophyta</taxon>
        <taxon>Tracheophyta</taxon>
        <taxon>Spermatophyta</taxon>
        <taxon>Magnoliopsida</taxon>
        <taxon>Liliopsida</taxon>
        <taxon>Zingiberales</taxon>
        <taxon>Musaceae</taxon>
        <taxon>Musa</taxon>
    </lineage>
</organism>
<dbReference type="EMBL" id="CP097507">
    <property type="protein sequence ID" value="URE06414.1"/>
    <property type="molecule type" value="Genomic_DNA"/>
</dbReference>
<accession>A0A9E7G6I4</accession>
<proteinExistence type="predicted"/>
<keyword evidence="2" id="KW-1185">Reference proteome</keyword>
<gene>
    <name evidence="1" type="ORF">MUK42_19255</name>
</gene>
<dbReference type="Proteomes" id="UP001055439">
    <property type="component" value="Chromosome 5"/>
</dbReference>